<organism evidence="9 10">
    <name type="scientific">Insolitispirillum peregrinum</name>
    <dbReference type="NCBI Taxonomy" id="80876"/>
    <lineage>
        <taxon>Bacteria</taxon>
        <taxon>Pseudomonadati</taxon>
        <taxon>Pseudomonadota</taxon>
        <taxon>Alphaproteobacteria</taxon>
        <taxon>Rhodospirillales</taxon>
        <taxon>Novispirillaceae</taxon>
        <taxon>Insolitispirillum</taxon>
    </lineage>
</organism>
<keyword evidence="6 7" id="KW-0804">Transcription</keyword>
<keyword evidence="3" id="KW-0677">Repeat</keyword>
<dbReference type="EMBL" id="FTOA01000003">
    <property type="protein sequence ID" value="SIS75749.1"/>
    <property type="molecule type" value="Genomic_DNA"/>
</dbReference>
<dbReference type="InterPro" id="IPR035644">
    <property type="entry name" value="MraZ_C"/>
</dbReference>
<dbReference type="CDD" id="cd16320">
    <property type="entry name" value="MraZ_N"/>
    <property type="match status" value="1"/>
</dbReference>
<dbReference type="InterPro" id="IPR020603">
    <property type="entry name" value="MraZ_dom"/>
</dbReference>
<evidence type="ECO:0000256" key="6">
    <source>
        <dbReference type="ARBA" id="ARBA00023163"/>
    </source>
</evidence>
<evidence type="ECO:0000313" key="9">
    <source>
        <dbReference type="EMBL" id="SIS75749.1"/>
    </source>
</evidence>
<dbReference type="RefSeq" id="WP_076400177.1">
    <property type="nucleotide sequence ID" value="NZ_FTOA01000003.1"/>
</dbReference>
<dbReference type="STRING" id="80876.SAMN05421779_103472"/>
<dbReference type="InterPro" id="IPR003444">
    <property type="entry name" value="MraZ"/>
</dbReference>
<dbReference type="InterPro" id="IPR038619">
    <property type="entry name" value="MraZ_sf"/>
</dbReference>
<feature type="domain" description="SpoVT-AbrB" evidence="8">
    <location>
        <begin position="91"/>
        <end position="135"/>
    </location>
</feature>
<evidence type="ECO:0000256" key="2">
    <source>
        <dbReference type="ARBA" id="ARBA00022490"/>
    </source>
</evidence>
<evidence type="ECO:0000259" key="8">
    <source>
        <dbReference type="PROSITE" id="PS51740"/>
    </source>
</evidence>
<evidence type="ECO:0000256" key="5">
    <source>
        <dbReference type="ARBA" id="ARBA00023125"/>
    </source>
</evidence>
<reference evidence="9 10" key="1">
    <citation type="submission" date="2017-01" db="EMBL/GenBank/DDBJ databases">
        <authorList>
            <person name="Mah S.A."/>
            <person name="Swanson W.J."/>
            <person name="Moy G.W."/>
            <person name="Vacquier V.D."/>
        </authorList>
    </citation>
    <scope>NUCLEOTIDE SEQUENCE [LARGE SCALE GENOMIC DNA]</scope>
    <source>
        <strain evidence="9 10">DSM 11589</strain>
    </source>
</reference>
<dbReference type="InterPro" id="IPR035642">
    <property type="entry name" value="MraZ_N"/>
</dbReference>
<dbReference type="InterPro" id="IPR037914">
    <property type="entry name" value="SpoVT-AbrB_sf"/>
</dbReference>
<keyword evidence="10" id="KW-1185">Reference proteome</keyword>
<evidence type="ECO:0000256" key="4">
    <source>
        <dbReference type="ARBA" id="ARBA00023015"/>
    </source>
</evidence>
<dbReference type="HAMAP" id="MF_01008">
    <property type="entry name" value="MraZ"/>
    <property type="match status" value="1"/>
</dbReference>
<evidence type="ECO:0000256" key="3">
    <source>
        <dbReference type="ARBA" id="ARBA00022737"/>
    </source>
</evidence>
<evidence type="ECO:0000256" key="7">
    <source>
        <dbReference type="HAMAP-Rule" id="MF_01008"/>
    </source>
</evidence>
<keyword evidence="5 7" id="KW-0238">DNA-binding</keyword>
<comment type="subunit">
    <text evidence="7">Forms oligomers.</text>
</comment>
<dbReference type="Proteomes" id="UP000185678">
    <property type="component" value="Unassembled WGS sequence"/>
</dbReference>
<dbReference type="GO" id="GO:0005737">
    <property type="term" value="C:cytoplasm"/>
    <property type="evidence" value="ECO:0007669"/>
    <property type="project" value="UniProtKB-UniRule"/>
</dbReference>
<dbReference type="CDD" id="cd16321">
    <property type="entry name" value="MraZ_C"/>
    <property type="match status" value="1"/>
</dbReference>
<dbReference type="PANTHER" id="PTHR34701:SF1">
    <property type="entry name" value="TRANSCRIPTIONAL REGULATOR MRAZ"/>
    <property type="match status" value="1"/>
</dbReference>
<name>A0A1N7LPQ4_9PROT</name>
<dbReference type="Gene3D" id="3.40.1550.20">
    <property type="entry name" value="Transcriptional regulator MraZ domain"/>
    <property type="match status" value="1"/>
</dbReference>
<dbReference type="GO" id="GO:0003700">
    <property type="term" value="F:DNA-binding transcription factor activity"/>
    <property type="evidence" value="ECO:0007669"/>
    <property type="project" value="UniProtKB-UniRule"/>
</dbReference>
<keyword evidence="2 7" id="KW-0963">Cytoplasm</keyword>
<evidence type="ECO:0000256" key="1">
    <source>
        <dbReference type="ARBA" id="ARBA00013860"/>
    </source>
</evidence>
<feature type="domain" description="SpoVT-AbrB" evidence="8">
    <location>
        <begin position="7"/>
        <end position="59"/>
    </location>
</feature>
<dbReference type="Pfam" id="PF02381">
    <property type="entry name" value="MraZ"/>
    <property type="match status" value="2"/>
</dbReference>
<dbReference type="AlphaFoldDB" id="A0A1N7LPQ4"/>
<dbReference type="GO" id="GO:0009295">
    <property type="term" value="C:nucleoid"/>
    <property type="evidence" value="ECO:0007669"/>
    <property type="project" value="UniProtKB-SubCell"/>
</dbReference>
<dbReference type="GO" id="GO:2000143">
    <property type="term" value="P:negative regulation of DNA-templated transcription initiation"/>
    <property type="evidence" value="ECO:0007669"/>
    <property type="project" value="TreeGrafter"/>
</dbReference>
<protein>
    <recommendedName>
        <fullName evidence="1 7">Transcriptional regulator MraZ</fullName>
    </recommendedName>
</protein>
<dbReference type="InterPro" id="IPR007159">
    <property type="entry name" value="SpoVT-AbrB_dom"/>
</dbReference>
<comment type="subcellular location">
    <subcellularLocation>
        <location evidence="7">Cytoplasm</location>
        <location evidence="7">Nucleoid</location>
    </subcellularLocation>
</comment>
<accession>A0A1N7LPQ4</accession>
<comment type="similarity">
    <text evidence="7">Belongs to the MraZ family.</text>
</comment>
<evidence type="ECO:0000313" key="10">
    <source>
        <dbReference type="Proteomes" id="UP000185678"/>
    </source>
</evidence>
<dbReference type="PANTHER" id="PTHR34701">
    <property type="entry name" value="TRANSCRIPTIONAL REGULATOR MRAZ"/>
    <property type="match status" value="1"/>
</dbReference>
<proteinExistence type="inferred from homology"/>
<gene>
    <name evidence="7" type="primary">mraZ</name>
    <name evidence="9" type="ORF">SAMN05421779_103472</name>
</gene>
<sequence>MPLFLGNHNNKVDRKGRVSVPASFRKHLSSDDGCGFVAIPSFPDPDQPDDPPYLEGMGYGQLHAMQEAVAASYGIYSEEYQSFTELTFGMANELACDADGRVVLPQALLDHADISDSAVFWGLGSKFLILSPRNHQKKLAATLRRTGGRKPNVLVRPTLSKTGDQP</sequence>
<keyword evidence="4 7" id="KW-0805">Transcription regulation</keyword>
<dbReference type="SUPFAM" id="SSF89447">
    <property type="entry name" value="AbrB/MazE/MraZ-like"/>
    <property type="match status" value="1"/>
</dbReference>
<dbReference type="PROSITE" id="PS51740">
    <property type="entry name" value="SPOVT_ABRB"/>
    <property type="match status" value="2"/>
</dbReference>
<dbReference type="GO" id="GO:0000976">
    <property type="term" value="F:transcription cis-regulatory region binding"/>
    <property type="evidence" value="ECO:0007669"/>
    <property type="project" value="TreeGrafter"/>
</dbReference>